<reference evidence="1 2" key="1">
    <citation type="submission" date="2017-05" db="EMBL/GenBank/DDBJ databases">
        <title>Butyricicoccus porcorum sp. nov. a butyrate-producing bacterium from the swine intestinal tract.</title>
        <authorList>
            <person name="Trachsel J."/>
            <person name="Humphrey S."/>
            <person name="Allen H.K."/>
        </authorList>
    </citation>
    <scope>NUCLEOTIDE SEQUENCE [LARGE SCALE GENOMIC DNA]</scope>
    <source>
        <strain evidence="1">BB10</strain>
    </source>
</reference>
<gene>
    <name evidence="1" type="ORF">CBW42_06475</name>
</gene>
<dbReference type="AlphaFoldDB" id="A0A252F413"/>
<evidence type="ECO:0000313" key="1">
    <source>
        <dbReference type="EMBL" id="OUM20472.1"/>
    </source>
</evidence>
<accession>A0A252F413</accession>
<protein>
    <submittedName>
        <fullName evidence="1">Uncharacterized protein</fullName>
    </submittedName>
</protein>
<organism evidence="1 2">
    <name type="scientific">Butyricicoccus porcorum</name>
    <dbReference type="NCBI Taxonomy" id="1945634"/>
    <lineage>
        <taxon>Bacteria</taxon>
        <taxon>Bacillati</taxon>
        <taxon>Bacillota</taxon>
        <taxon>Clostridia</taxon>
        <taxon>Eubacteriales</taxon>
        <taxon>Butyricicoccaceae</taxon>
        <taxon>Butyricicoccus</taxon>
    </lineage>
</organism>
<comment type="caution">
    <text evidence="1">The sequence shown here is derived from an EMBL/GenBank/DDBJ whole genome shotgun (WGS) entry which is preliminary data.</text>
</comment>
<keyword evidence="2" id="KW-1185">Reference proteome</keyword>
<dbReference type="EMBL" id="NHOC01000005">
    <property type="protein sequence ID" value="OUM20472.1"/>
    <property type="molecule type" value="Genomic_DNA"/>
</dbReference>
<dbReference type="Proteomes" id="UP000194903">
    <property type="component" value="Unassembled WGS sequence"/>
</dbReference>
<dbReference type="OrthoDB" id="9801625at2"/>
<proteinExistence type="predicted"/>
<sequence>MLHCTVKFCGGCNPRYDRGTAYRQICSQLDGIAGFSYPEDGVHYDVLLILRGCTGCSYLYEEISAEHRIICTEQAEADGAAARIAALA</sequence>
<evidence type="ECO:0000313" key="2">
    <source>
        <dbReference type="Proteomes" id="UP000194903"/>
    </source>
</evidence>
<name>A0A252F413_9FIRM</name>
<dbReference type="RefSeq" id="WP_087018917.1">
    <property type="nucleotide sequence ID" value="NZ_CP178353.1"/>
</dbReference>